<accession>A0A1T4WVH8</accession>
<dbReference type="InterPro" id="IPR027417">
    <property type="entry name" value="P-loop_NTPase"/>
</dbReference>
<keyword evidence="2" id="KW-1185">Reference proteome</keyword>
<organism evidence="1 2">
    <name type="scientific">Prosthecobacter debontii</name>
    <dbReference type="NCBI Taxonomy" id="48467"/>
    <lineage>
        <taxon>Bacteria</taxon>
        <taxon>Pseudomonadati</taxon>
        <taxon>Verrucomicrobiota</taxon>
        <taxon>Verrucomicrobiia</taxon>
        <taxon>Verrucomicrobiales</taxon>
        <taxon>Verrucomicrobiaceae</taxon>
        <taxon>Prosthecobacter</taxon>
    </lineage>
</organism>
<evidence type="ECO:0000313" key="2">
    <source>
        <dbReference type="Proteomes" id="UP000190774"/>
    </source>
</evidence>
<name>A0A1T4WVH8_9BACT</name>
<evidence type="ECO:0000313" key="1">
    <source>
        <dbReference type="EMBL" id="SKA80865.1"/>
    </source>
</evidence>
<dbReference type="InterPro" id="IPR016024">
    <property type="entry name" value="ARM-type_fold"/>
</dbReference>
<sequence>MRLNVLMSSLRGEEALKDGISLEFTWTVRHFLEVMDERADWIRLGGLPGESGVDFILGIGDREEHHQVKRAFGSRSEWTMANLDAQDVLSDFKNRSMDPNARCHFVSTIPAVQLGYLAERARRSENSALFKEHYITGDYKAWYQELLKRWALDEQDCWERLQRISTRHADEKEVESSCLHILKYLVDGDAVDAHTHLRDFCFTHLHKKVRSSDLWNWLATKGVRRSPYFGDHRVIERLERQTRSYVDGIRDKLIQPPLPRKIATDIVEVMAASEMGEDIVVLGSPGGGKSAVMMQIVELCQEKRWPVLAFRLDDLPASLTTSQLQENLGLTIPPARAVAFAAAGDHVVVVIDQLDAVSEYSGRTGNLFLRASELIQELRGYRYHMSIHLVIACREVDWKHDGRLKKLHCNQKESEADKGIYKVEPLSDGEIAALLSSNGMDAASFSPQQHQQLLRIPQYLAVLIETHPSDEELPKIITPKKLFDAYWDKKQSDMAKNFPQWEANFWHQILSNITEKLSKVALAIAPSAHSDSVDAPLAVSAKSLQSFSPLAINWMLTNGVLTKGKDTIRFGHESFFDYCFARFFDERGETLLTYLLRSDQTLIQRGQLRQVMAYLRDENLGEYLDEAQRILEAKYVRAHLKQLLVAVLCDVQDPSIQEWEILRLYLEQSLIDFDSGNRGTWARHVFDAFSVSLPLFKVSVSSGAFTNWLQNAGAMSVGMLFRVLNKHQNVEQETVWQIIAPLRENSKFDTALDFLARFSKAGNSRETFDWLLAEARENFDRHNQQQEYQERFHTLLEDLAKNQPAWLAEWIAVYIQARVASWGDQEYELIKHHTIDSEQIGASASANPVEFVSHIVPEIMKVPDSWHLWIQDEKGDEESGYISPDQVLSSSLVRALQKMVKTHHEEAREWLMQLRSSSSDGCHTIYAGVLCGEGAEFTALAIDFLSRDEEAFFLTYGDKLIARVILQNHAKRFSKEELMSVESAILSCYPKREMHGRHPDDQIKRCLGNWRGYQQMILLRSFPRELLSNQGSRKSDEWERKFDSVRRYFVESYKSKPINKVALGEWGPADYYEALVTRKARLANAPRRYEFGHETGFGDLLIDAIKRNPGVFVEYLSACDGMTNEGFLESLAHGLASSDLKIEMAEKAAMEFHRLGEKWAMDVLRLLQKVPSEHLSDTAFLILMQHAIEGALPPLTSSQPEEGRRAEHLLGQASNSVRGRALEVLRVKLWEDPSIVSRIAHHLPAMMRDPNAVIRAELASICYAVAYATQHRRFSVELFVILATENLPDPHVLAGQWSIRFIRASLRDHWSTLRPILENMLASEFSEVRRAGTHLVCIAVVSGLNAVDIASKLVNSTDPKVRAKCAEIASHNLDIEANRSWTIKTFLTLANDPDLDVCRAIGSGLYHSQKRAPLDFNQLEDVLKKFVTTRAFTRAPSNLIEAISDSRSVLPHVVFDIIQSLINRLDEPVEDHADRLSFHIATASRVIKRLYHENRDGILRRHALDLIDELCLRGEVDSSTLDQWK</sequence>
<dbReference type="Gene3D" id="1.25.10.10">
    <property type="entry name" value="Leucine-rich Repeat Variant"/>
    <property type="match status" value="1"/>
</dbReference>
<dbReference type="Proteomes" id="UP000190774">
    <property type="component" value="Unassembled WGS sequence"/>
</dbReference>
<dbReference type="InterPro" id="IPR011989">
    <property type="entry name" value="ARM-like"/>
</dbReference>
<dbReference type="SUPFAM" id="SSF48371">
    <property type="entry name" value="ARM repeat"/>
    <property type="match status" value="1"/>
</dbReference>
<dbReference type="STRING" id="48467.SAMN02745166_00690"/>
<reference evidence="2" key="1">
    <citation type="submission" date="2017-02" db="EMBL/GenBank/DDBJ databases">
        <authorList>
            <person name="Varghese N."/>
            <person name="Submissions S."/>
        </authorList>
    </citation>
    <scope>NUCLEOTIDE SEQUENCE [LARGE SCALE GENOMIC DNA]</scope>
    <source>
        <strain evidence="2">ATCC 700200</strain>
    </source>
</reference>
<gene>
    <name evidence="1" type="ORF">SAMN02745166_00690</name>
</gene>
<evidence type="ECO:0008006" key="3">
    <source>
        <dbReference type="Google" id="ProtNLM"/>
    </source>
</evidence>
<proteinExistence type="predicted"/>
<dbReference type="EMBL" id="FUYE01000002">
    <property type="protein sequence ID" value="SKA80865.1"/>
    <property type="molecule type" value="Genomic_DNA"/>
</dbReference>
<dbReference type="SUPFAM" id="SSF52540">
    <property type="entry name" value="P-loop containing nucleoside triphosphate hydrolases"/>
    <property type="match status" value="1"/>
</dbReference>
<protein>
    <recommendedName>
        <fullName evidence="3">ATPase family associated with various cellular activities (AAA)</fullName>
    </recommendedName>
</protein>